<name>A0A1H3JLB4_ALLWA</name>
<dbReference type="OrthoDB" id="9806951at2"/>
<organism evidence="2 3">
    <name type="scientific">Allochromatium warmingii</name>
    <name type="common">Chromatium warmingii</name>
    <dbReference type="NCBI Taxonomy" id="61595"/>
    <lineage>
        <taxon>Bacteria</taxon>
        <taxon>Pseudomonadati</taxon>
        <taxon>Pseudomonadota</taxon>
        <taxon>Gammaproteobacteria</taxon>
        <taxon>Chromatiales</taxon>
        <taxon>Chromatiaceae</taxon>
        <taxon>Allochromatium</taxon>
    </lineage>
</organism>
<sequence>MNLFVETLTDYIKIQWDQALNATGGTKEARLIVQSLDPDTTFELFTALDAHRRAWSQQRIIDCEFRVATGLWNNWLRTNYHAANRFNTQPNWIDREDRLTAYRNLTRSSDKDGLVIILVGFNHATDQGGLSGFHLVDEQRIWQHLDQSFVPWIKTINERLALSSTQREIEQFDERIHELFDVQPRQLARLADFLEHQIIGPTPNFYNLSELIERFHAELPFWDIPPLLTNSHNSRNIKKGRLKEAAVFISHQRFKTTGEQNKAWNKLEQAFDNGTLGLPETTEPNLYTDLKDYKNTLHAFIHTIDAHARERLLHTDLTPILDALKTREKKPDPDEIPPKTKVPRLNGLSLDVILQAIWKTLVEYRKKHLNVNLLESLAAVRIQILSFNHDLDAEDQTAADTGVQHMARSLLQGCLGGLPELIAHIDWRLPIDHDQINELRENWGRKIDLSLEFDAETITLGKSRSRPYIRFDVCIYLHDTFKDDDKPAYKKPFQWAFGPTHPERVRYEGARLLIQDYWPACTEPYPLPAFQVPAVYLTALYYAADEDEANRLVSQALGELQLIDLLTELNATVVEPQLIQATRNLSSHYRQWLGSYVENGYYCANATHYLTLTNSYVELAEHLLNRTINGSSPLLRRFYKAFLLVDDSLYPNRSNIPHKLEEEFLRAGVAWGLTPAVIELTYWRARFLCDGFSEVAADLVLGRDSEAPFAQLLNLAEMHRPLAALVVNINKKLSAEIKSFGLLHYIGEPPDVEKSLAVQTLLREDDHDDDGADDTRLREESDIVVQVLNDYQRLYPFAEDGLRILALHVEELSVILSGVDRFLRDYLKRSSADWPAFHCDLMVYTTSSSPMAMENRLMAWRDTLMARYRERNRPLMLSVGHRFAPTRDQMLLMAEYEARLYDIAFLFRFLAGELIGEAEPASPFQFNYNHHNISPFPIAEYPRPIQRGDILKRQSLLSNRRLRIQTRHADLSARLCHAHDNQTDHLIFGRIDFTAWSKLVNGLHTRAHWVACIDPFVDKRLLRTAEGQERRKILGFTSGLGAYGELNLSISTEQDTLSQLAARVRGELVELLPFQDAAGFEKMAECVIEESEEIIGLSAIHAVVGEGQKVREVVGFAAIRRLLAIPSTAAMTQLLPIDSLLHWFKGGETSHRPDLLQLALILPDSTSTSDVPLIQATLIECKLSQHNPEHLNKARLQTQDGLSHLTQLLIPNRCDIQRTSFDRRYWWAQLQRAITSRSEVNLSEADWRQLDKALEQITEGYFNIVWRAAIFTFWTDIEGATPNLTPIPLPAGIIQPPFSIPEGFAIQHITLGHDGLVALFDDQIPNERLKLDSCEIRIETAVESSTSIMPPVLPVPAPDEFDQLEPEQELELKPTPTHIPKPIEPLLLPAIDELRITPAPTPNTPINFALPEQLLIGTRANGEPVYWHYGHPQLPNRHLLVFGVAGSGKTYGIQCLLAEMTRQGLHSLIIDYTDGFLPNQVEPLFDQTARPMNHFVVTDRLPLTPFKCQEYEIDPSRPKIKETPYQVASRVASIFSSVYDSIGDQQKAALMRVLENGIAEEAGFKLDKLLDRLHDDSQYGETLANKLEPLIKAQPFREGAHSAWHEMLTAGEHGVHVLQLKGLGRDVQKLVTEFALWDLYDYACNNGNKNRPIPVVLDEVQNLDHRSDSPLDKMIREGRKFGLGMILATQTASQFSAEQRDRLFQAGHKLFFKPATTEIDSFAKLLAQSPGGVSKTEWAQRLSKLEKGQCWSLGWVRKSSGSLKEEAVLVSVTALAERGLWG</sequence>
<proteinExistence type="predicted"/>
<dbReference type="EMBL" id="FNOW01000061">
    <property type="protein sequence ID" value="SDY40743.1"/>
    <property type="molecule type" value="Genomic_DNA"/>
</dbReference>
<keyword evidence="3" id="KW-1185">Reference proteome</keyword>
<feature type="domain" description="Helicase HerA central" evidence="1">
    <location>
        <begin position="1436"/>
        <end position="1633"/>
    </location>
</feature>
<dbReference type="PANTHER" id="PTHR30121:SF11">
    <property type="entry name" value="AAA+ ATPASE DOMAIN-CONTAINING PROTEIN"/>
    <property type="match status" value="1"/>
</dbReference>
<evidence type="ECO:0000313" key="3">
    <source>
        <dbReference type="Proteomes" id="UP000198672"/>
    </source>
</evidence>
<dbReference type="InterPro" id="IPR051162">
    <property type="entry name" value="T4SS_component"/>
</dbReference>
<protein>
    <submittedName>
        <fullName evidence="2">DNA phosphorothioation-dependent restriction protein DptH</fullName>
    </submittedName>
</protein>
<gene>
    <name evidence="2" type="ORF">SAMN05421644_1614</name>
</gene>
<dbReference type="InterPro" id="IPR002789">
    <property type="entry name" value="HerA_central"/>
</dbReference>
<accession>A0A1H3JLB4</accession>
<dbReference type="Gene3D" id="3.40.50.300">
    <property type="entry name" value="P-loop containing nucleotide triphosphate hydrolases"/>
    <property type="match status" value="2"/>
</dbReference>
<dbReference type="PANTHER" id="PTHR30121">
    <property type="entry name" value="UNCHARACTERIZED PROTEIN YJGR-RELATED"/>
    <property type="match status" value="1"/>
</dbReference>
<evidence type="ECO:0000259" key="1">
    <source>
        <dbReference type="Pfam" id="PF01935"/>
    </source>
</evidence>
<dbReference type="SUPFAM" id="SSF52540">
    <property type="entry name" value="P-loop containing nucleoside triphosphate hydrolases"/>
    <property type="match status" value="1"/>
</dbReference>
<dbReference type="InterPro" id="IPR027417">
    <property type="entry name" value="P-loop_NTPase"/>
</dbReference>
<dbReference type="Proteomes" id="UP000198672">
    <property type="component" value="Unassembled WGS sequence"/>
</dbReference>
<reference evidence="3" key="1">
    <citation type="submission" date="2016-10" db="EMBL/GenBank/DDBJ databases">
        <authorList>
            <person name="Varghese N."/>
            <person name="Submissions S."/>
        </authorList>
    </citation>
    <scope>NUCLEOTIDE SEQUENCE [LARGE SCALE GENOMIC DNA]</scope>
    <source>
        <strain evidence="3">DSM 173</strain>
    </source>
</reference>
<dbReference type="CDD" id="cd01127">
    <property type="entry name" value="TrwB_TraG_TraD_VirD4"/>
    <property type="match status" value="1"/>
</dbReference>
<evidence type="ECO:0000313" key="2">
    <source>
        <dbReference type="EMBL" id="SDY40743.1"/>
    </source>
</evidence>
<dbReference type="Pfam" id="PF01935">
    <property type="entry name" value="DUF87"/>
    <property type="match status" value="1"/>
</dbReference>
<dbReference type="STRING" id="61595.SAMN05421644_1614"/>
<dbReference type="RefSeq" id="WP_091335321.1">
    <property type="nucleotide sequence ID" value="NZ_FNOW01000061.1"/>
</dbReference>